<gene>
    <name evidence="2" type="primary">Dsim\GD27169</name>
    <name evidence="2" type="ORF">Dsimw501_GD27169</name>
</gene>
<keyword evidence="1" id="KW-1133">Transmembrane helix</keyword>
<organism evidence="2">
    <name type="scientific">Drosophila simulans</name>
    <name type="common">Fruit fly</name>
    <dbReference type="NCBI Taxonomy" id="7240"/>
    <lineage>
        <taxon>Eukaryota</taxon>
        <taxon>Metazoa</taxon>
        <taxon>Ecdysozoa</taxon>
        <taxon>Arthropoda</taxon>
        <taxon>Hexapoda</taxon>
        <taxon>Insecta</taxon>
        <taxon>Pterygota</taxon>
        <taxon>Neoptera</taxon>
        <taxon>Endopterygota</taxon>
        <taxon>Diptera</taxon>
        <taxon>Brachycera</taxon>
        <taxon>Muscomorpha</taxon>
        <taxon>Ephydroidea</taxon>
        <taxon>Drosophilidae</taxon>
        <taxon>Drosophila</taxon>
        <taxon>Sophophora</taxon>
    </lineage>
</organism>
<proteinExistence type="predicted"/>
<keyword evidence="1" id="KW-0472">Membrane</keyword>
<feature type="transmembrane region" description="Helical" evidence="1">
    <location>
        <begin position="20"/>
        <end position="42"/>
    </location>
</feature>
<reference evidence="2" key="1">
    <citation type="journal article" date="2013" name="Genome Res.">
        <title>A second-generation assembly of the Drosophila simulans genome provides new insights into patterns of lineage-specific divergence.</title>
        <authorList>
            <person name="Hu T.T."/>
            <person name="Eisen M.B."/>
            <person name="Thornton K.R."/>
            <person name="Andolfatto P."/>
        </authorList>
    </citation>
    <scope>NUCLEOTIDE SEQUENCE [LARGE SCALE GENOMIC DNA]</scope>
    <source>
        <strain evidence="2">W501</strain>
    </source>
</reference>
<accession>A0A0J9RI88</accession>
<feature type="transmembrane region" description="Helical" evidence="1">
    <location>
        <begin position="54"/>
        <end position="78"/>
    </location>
</feature>
<evidence type="ECO:0000313" key="2">
    <source>
        <dbReference type="EMBL" id="KMY95199.1"/>
    </source>
</evidence>
<evidence type="ECO:0000256" key="1">
    <source>
        <dbReference type="SAM" id="Phobius"/>
    </source>
</evidence>
<reference evidence="2" key="3">
    <citation type="submission" date="2015-04" db="EMBL/GenBank/DDBJ databases">
        <authorList>
            <consortium name="FlyBase"/>
        </authorList>
    </citation>
    <scope>NUCLEOTIDE SEQUENCE</scope>
    <source>
        <strain evidence="2">W501</strain>
    </source>
</reference>
<reference evidence="2" key="2">
    <citation type="submission" date="2014-06" db="EMBL/GenBank/DDBJ databases">
        <authorList>
            <person name="Hu T."/>
            <person name="Eisen M.B."/>
            <person name="Thornton K.R."/>
            <person name="Andolfatto P."/>
        </authorList>
    </citation>
    <scope>NUCLEOTIDE SEQUENCE</scope>
    <source>
        <strain evidence="2">W501</strain>
    </source>
</reference>
<sequence length="96" mass="10683">MNILIMHYLYFEIEMCCNVSHQYCCVVIGVLAIIVGSSDLGYRAHLLATYGLNRWILASVIAWVLIIMAAVVLIVGAIKPKTFIQTTHTIFLQAAL</sequence>
<dbReference type="AlphaFoldDB" id="A0A0J9RI88"/>
<dbReference type="OrthoDB" id="7872427at2759"/>
<dbReference type="EMBL" id="CM002911">
    <property type="protein sequence ID" value="KMY95199.1"/>
    <property type="molecule type" value="Genomic_DNA"/>
</dbReference>
<keyword evidence="1" id="KW-0812">Transmembrane</keyword>
<name>A0A0J9RI88_DROSI</name>
<protein>
    <submittedName>
        <fullName evidence="2">Uncharacterized protein, isoform A</fullName>
    </submittedName>
</protein>
<dbReference type="Bgee" id="FBgn0268459">
    <property type="expression patterns" value="Expressed in male reproductive system and 3 other cell types or tissues"/>
</dbReference>
<dbReference type="Proteomes" id="UP000035880">
    <property type="component" value="Chromosome 2R"/>
</dbReference>